<comment type="subunit">
    <text evidence="14">Homotetramer.</text>
</comment>
<dbReference type="GO" id="GO:0006730">
    <property type="term" value="P:one-carbon metabolic process"/>
    <property type="evidence" value="ECO:0007669"/>
    <property type="project" value="UniProtKB-KW"/>
</dbReference>
<comment type="caution">
    <text evidence="19">The sequence shown here is derived from an EMBL/GenBank/DDBJ whole genome shotgun (WGS) entry which is preliminary data.</text>
</comment>
<organism evidence="19 20">
    <name type="scientific">Candidatus Daviesbacteria bacterium GW2011_GWF2_38_6</name>
    <dbReference type="NCBI Taxonomy" id="1618432"/>
    <lineage>
        <taxon>Bacteria</taxon>
        <taxon>Candidatus Daviesiibacteriota</taxon>
    </lineage>
</organism>
<dbReference type="EMBL" id="LBVC01000022">
    <property type="protein sequence ID" value="KKQ78420.1"/>
    <property type="molecule type" value="Genomic_DNA"/>
</dbReference>
<dbReference type="InterPro" id="IPR022630">
    <property type="entry name" value="S-AdoMet_synt_C"/>
</dbReference>
<keyword evidence="10" id="KW-0067">ATP-binding</keyword>
<dbReference type="InterPro" id="IPR022629">
    <property type="entry name" value="S-AdoMet_synt_central"/>
</dbReference>
<comment type="cofactor">
    <cofactor evidence="1">
        <name>Mg(2+)</name>
        <dbReference type="ChEBI" id="CHEBI:18420"/>
    </cofactor>
</comment>
<evidence type="ECO:0000256" key="4">
    <source>
        <dbReference type="ARBA" id="ARBA00009685"/>
    </source>
</evidence>
<comment type="similarity">
    <text evidence="4 15">Belongs to the AdoMet synthase family.</text>
</comment>
<dbReference type="InterPro" id="IPR022636">
    <property type="entry name" value="S-AdoMet_synthetase_sfam"/>
</dbReference>
<dbReference type="InterPro" id="IPR022628">
    <property type="entry name" value="S-AdoMet_synt_N"/>
</dbReference>
<evidence type="ECO:0000259" key="18">
    <source>
        <dbReference type="Pfam" id="PF02773"/>
    </source>
</evidence>
<dbReference type="PATRIC" id="fig|1618432.3.peg.352"/>
<evidence type="ECO:0000259" key="16">
    <source>
        <dbReference type="Pfam" id="PF00438"/>
    </source>
</evidence>
<evidence type="ECO:0000256" key="7">
    <source>
        <dbReference type="ARBA" id="ARBA00022679"/>
    </source>
</evidence>
<keyword evidence="12 14" id="KW-0630">Potassium</keyword>
<dbReference type="Pfam" id="PF02772">
    <property type="entry name" value="S-AdoMet_synt_M"/>
    <property type="match status" value="1"/>
</dbReference>
<comment type="subcellular location">
    <subcellularLocation>
        <location evidence="14">Cytoplasm</location>
    </subcellularLocation>
</comment>
<dbReference type="Proteomes" id="UP000034324">
    <property type="component" value="Unassembled WGS sequence"/>
</dbReference>
<evidence type="ECO:0000313" key="19">
    <source>
        <dbReference type="EMBL" id="KKQ78420.1"/>
    </source>
</evidence>
<accession>A0A0G0KSA6</accession>
<evidence type="ECO:0000256" key="1">
    <source>
        <dbReference type="ARBA" id="ARBA00001946"/>
    </source>
</evidence>
<reference evidence="19 20" key="1">
    <citation type="journal article" date="2015" name="Nature">
        <title>rRNA introns, odd ribosomes, and small enigmatic genomes across a large radiation of phyla.</title>
        <authorList>
            <person name="Brown C.T."/>
            <person name="Hug L.A."/>
            <person name="Thomas B.C."/>
            <person name="Sharon I."/>
            <person name="Castelle C.J."/>
            <person name="Singh A."/>
            <person name="Wilkins M.J."/>
            <person name="Williams K.H."/>
            <person name="Banfield J.F."/>
        </authorList>
    </citation>
    <scope>NUCLEOTIDE SEQUENCE [LARGE SCALE GENOMIC DNA]</scope>
</reference>
<dbReference type="CDD" id="cd18079">
    <property type="entry name" value="S-AdoMet_synt"/>
    <property type="match status" value="1"/>
</dbReference>
<dbReference type="UniPathway" id="UPA00315">
    <property type="reaction ID" value="UER00080"/>
</dbReference>
<dbReference type="GO" id="GO:0005737">
    <property type="term" value="C:cytoplasm"/>
    <property type="evidence" value="ECO:0007669"/>
    <property type="project" value="UniProtKB-SubCell"/>
</dbReference>
<dbReference type="GO" id="GO:0005524">
    <property type="term" value="F:ATP binding"/>
    <property type="evidence" value="ECO:0007669"/>
    <property type="project" value="UniProtKB-KW"/>
</dbReference>
<dbReference type="PROSITE" id="PS00376">
    <property type="entry name" value="ADOMET_SYNTHASE_1"/>
    <property type="match status" value="1"/>
</dbReference>
<evidence type="ECO:0000256" key="3">
    <source>
        <dbReference type="ARBA" id="ARBA00005224"/>
    </source>
</evidence>
<evidence type="ECO:0000256" key="5">
    <source>
        <dbReference type="ARBA" id="ARBA00012828"/>
    </source>
</evidence>
<feature type="domain" description="S-adenosylmethionine synthetase N-terminal" evidence="16">
    <location>
        <begin position="4"/>
        <end position="100"/>
    </location>
</feature>
<evidence type="ECO:0000256" key="9">
    <source>
        <dbReference type="ARBA" id="ARBA00022741"/>
    </source>
</evidence>
<dbReference type="InterPro" id="IPR002133">
    <property type="entry name" value="S-AdoMet_synthetase"/>
</dbReference>
<dbReference type="Gene3D" id="3.30.300.10">
    <property type="match status" value="3"/>
</dbReference>
<dbReference type="GO" id="GO:0004478">
    <property type="term" value="F:methionine adenosyltransferase activity"/>
    <property type="evidence" value="ECO:0007669"/>
    <property type="project" value="UniProtKB-UniRule"/>
</dbReference>
<evidence type="ECO:0000256" key="2">
    <source>
        <dbReference type="ARBA" id="ARBA00001958"/>
    </source>
</evidence>
<dbReference type="EC" id="2.5.1.6" evidence="5 13"/>
<evidence type="ECO:0000256" key="11">
    <source>
        <dbReference type="ARBA" id="ARBA00022842"/>
    </source>
</evidence>
<keyword evidence="8 14" id="KW-0479">Metal-binding</keyword>
<keyword evidence="11 14" id="KW-0460">Magnesium</keyword>
<dbReference type="Pfam" id="PF02773">
    <property type="entry name" value="S-AdoMet_synt_C"/>
    <property type="match status" value="1"/>
</dbReference>
<dbReference type="PROSITE" id="PS00377">
    <property type="entry name" value="ADOMET_SYNTHASE_2"/>
    <property type="match status" value="1"/>
</dbReference>
<feature type="domain" description="S-adenosylmethionine synthetase central" evidence="17">
    <location>
        <begin position="109"/>
        <end position="224"/>
    </location>
</feature>
<sequence length="367" mass="40434">MTKTTFTSESVCAGHPDKICDQISDAILDAVLVQDPQGRTAIECLAGNNRLIIAGEIGAKAKVDFKKIAREQITRLGYTDPKFNFSDQSPIEDYVHEQSPEIAVGVKKKGAGDQGMMFGFACRETPQLMPLPIMIAHALVKRIDQVREEKILPYLRPDGKSQVTVEYQDSKPIAVKQVVIAVPHKESVDLKQVRLDIFKKVVKPILENFGFKISIKDLIVNGTGVWHNGGPASDCGLTGRKIIVDSYGGYARVGGGCFSGKEPSKVDRGGAYAARFLAKNIVANKLADKCEVRLAYFIGARKPTMQDIETFGTAKKSSKLIKDFMDKILDTSVEGILQGLDLRRPIYLPTASYGHFGREEFPWEKVV</sequence>
<feature type="domain" description="S-adenosylmethionine synthetase C-terminal" evidence="18">
    <location>
        <begin position="229"/>
        <end position="365"/>
    </location>
</feature>
<dbReference type="SUPFAM" id="SSF55973">
    <property type="entry name" value="S-adenosylmethionine synthetase"/>
    <property type="match status" value="3"/>
</dbReference>
<dbReference type="GO" id="GO:0046872">
    <property type="term" value="F:metal ion binding"/>
    <property type="evidence" value="ECO:0007669"/>
    <property type="project" value="UniProtKB-KW"/>
</dbReference>
<protein>
    <recommendedName>
        <fullName evidence="5 13">Methionine adenosyltransferase</fullName>
        <ecNumber evidence="5 13">2.5.1.6</ecNumber>
    </recommendedName>
</protein>
<evidence type="ECO:0000256" key="13">
    <source>
        <dbReference type="NCBIfam" id="TIGR01034"/>
    </source>
</evidence>
<gene>
    <name evidence="19" type="ORF">US99_C0022G0012</name>
</gene>
<dbReference type="AlphaFoldDB" id="A0A0G0KSA6"/>
<evidence type="ECO:0000256" key="14">
    <source>
        <dbReference type="RuleBase" id="RU000542"/>
    </source>
</evidence>
<evidence type="ECO:0000259" key="17">
    <source>
        <dbReference type="Pfam" id="PF02772"/>
    </source>
</evidence>
<dbReference type="PANTHER" id="PTHR11964">
    <property type="entry name" value="S-ADENOSYLMETHIONINE SYNTHETASE"/>
    <property type="match status" value="1"/>
</dbReference>
<dbReference type="Pfam" id="PF00438">
    <property type="entry name" value="S-AdoMet_synt_N"/>
    <property type="match status" value="1"/>
</dbReference>
<keyword evidence="6" id="KW-0554">One-carbon metabolism</keyword>
<evidence type="ECO:0000256" key="8">
    <source>
        <dbReference type="ARBA" id="ARBA00022723"/>
    </source>
</evidence>
<evidence type="ECO:0000313" key="20">
    <source>
        <dbReference type="Proteomes" id="UP000034324"/>
    </source>
</evidence>
<dbReference type="PIRSF" id="PIRSF000497">
    <property type="entry name" value="MAT"/>
    <property type="match status" value="1"/>
</dbReference>
<evidence type="ECO:0000256" key="15">
    <source>
        <dbReference type="RuleBase" id="RU004462"/>
    </source>
</evidence>
<evidence type="ECO:0000256" key="12">
    <source>
        <dbReference type="ARBA" id="ARBA00022958"/>
    </source>
</evidence>
<proteinExistence type="inferred from homology"/>
<name>A0A0G0KSA6_9BACT</name>
<keyword evidence="7" id="KW-0808">Transferase</keyword>
<evidence type="ECO:0000256" key="6">
    <source>
        <dbReference type="ARBA" id="ARBA00022563"/>
    </source>
</evidence>
<comment type="pathway">
    <text evidence="3">Amino-acid biosynthesis; S-adenosyl-L-methionine biosynthesis; S-adenosyl-L-methionine from L-methionine: step 1/1.</text>
</comment>
<keyword evidence="9" id="KW-0547">Nucleotide-binding</keyword>
<evidence type="ECO:0000256" key="10">
    <source>
        <dbReference type="ARBA" id="ARBA00022840"/>
    </source>
</evidence>
<dbReference type="InterPro" id="IPR022631">
    <property type="entry name" value="ADOMET_SYNTHASE_CS"/>
</dbReference>
<dbReference type="NCBIfam" id="TIGR01034">
    <property type="entry name" value="metK"/>
    <property type="match status" value="1"/>
</dbReference>
<dbReference type="GO" id="GO:0006556">
    <property type="term" value="P:S-adenosylmethionine biosynthetic process"/>
    <property type="evidence" value="ECO:0007669"/>
    <property type="project" value="UniProtKB-UniRule"/>
</dbReference>
<comment type="cofactor">
    <cofactor evidence="2">
        <name>K(+)</name>
        <dbReference type="ChEBI" id="CHEBI:29103"/>
    </cofactor>
</comment>